<evidence type="ECO:0000259" key="7">
    <source>
        <dbReference type="PROSITE" id="PS51296"/>
    </source>
</evidence>
<keyword evidence="6" id="KW-0732">Signal</keyword>
<keyword evidence="2" id="KW-0479">Metal-binding</keyword>
<evidence type="ECO:0000313" key="8">
    <source>
        <dbReference type="EMBL" id="MBP2472858.1"/>
    </source>
</evidence>
<dbReference type="CDD" id="cd03467">
    <property type="entry name" value="Rieske"/>
    <property type="match status" value="1"/>
</dbReference>
<name>A0ABS5A8D1_9PSEU</name>
<gene>
    <name evidence="8" type="ORF">JOF53_001730</name>
</gene>
<dbReference type="EMBL" id="JAGIOO010000001">
    <property type="protein sequence ID" value="MBP2472858.1"/>
    <property type="molecule type" value="Genomic_DNA"/>
</dbReference>
<comment type="caution">
    <text evidence="8">The sequence shown here is derived from an EMBL/GenBank/DDBJ whole genome shotgun (WGS) entry which is preliminary data.</text>
</comment>
<sequence>MSTPSQPSRRTVLCGLAAALLVPGAVVSACSTEPLGANRGGGTPGGGTQGGAAPGGSGALAKLADIPVGKGTVVSGPSGPVLLVRASETEVKAFNAACPHAGTPVEAPVNGIATCPNHGSQFEALTGAKRKGPATTGLTPVKVTVANGQIMTA</sequence>
<proteinExistence type="predicted"/>
<keyword evidence="4" id="KW-0411">Iron-sulfur</keyword>
<evidence type="ECO:0000256" key="4">
    <source>
        <dbReference type="ARBA" id="ARBA00023014"/>
    </source>
</evidence>
<accession>A0ABS5A8D1</accession>
<keyword evidence="9" id="KW-1185">Reference proteome</keyword>
<evidence type="ECO:0000256" key="5">
    <source>
        <dbReference type="SAM" id="MobiDB-lite"/>
    </source>
</evidence>
<evidence type="ECO:0000256" key="6">
    <source>
        <dbReference type="SAM" id="SignalP"/>
    </source>
</evidence>
<evidence type="ECO:0000313" key="9">
    <source>
        <dbReference type="Proteomes" id="UP001519363"/>
    </source>
</evidence>
<keyword evidence="1" id="KW-0001">2Fe-2S</keyword>
<reference evidence="8 9" key="1">
    <citation type="submission" date="2021-03" db="EMBL/GenBank/DDBJ databases">
        <title>Sequencing the genomes of 1000 actinobacteria strains.</title>
        <authorList>
            <person name="Klenk H.-P."/>
        </authorList>
    </citation>
    <scope>NUCLEOTIDE SEQUENCE [LARGE SCALE GENOMIC DNA]</scope>
    <source>
        <strain evidence="8 9">DSM 44580</strain>
    </source>
</reference>
<feature type="signal peptide" evidence="6">
    <location>
        <begin position="1"/>
        <end position="28"/>
    </location>
</feature>
<keyword evidence="3" id="KW-0408">Iron</keyword>
<feature type="chain" id="PRO_5045559760" evidence="6">
    <location>
        <begin position="29"/>
        <end position="153"/>
    </location>
</feature>
<dbReference type="Proteomes" id="UP001519363">
    <property type="component" value="Unassembled WGS sequence"/>
</dbReference>
<dbReference type="Pfam" id="PF00355">
    <property type="entry name" value="Rieske"/>
    <property type="match status" value="1"/>
</dbReference>
<feature type="region of interest" description="Disordered" evidence="5">
    <location>
        <begin position="38"/>
        <end position="57"/>
    </location>
</feature>
<organism evidence="8 9">
    <name type="scientific">Crossiella equi</name>
    <dbReference type="NCBI Taxonomy" id="130796"/>
    <lineage>
        <taxon>Bacteria</taxon>
        <taxon>Bacillati</taxon>
        <taxon>Actinomycetota</taxon>
        <taxon>Actinomycetes</taxon>
        <taxon>Pseudonocardiales</taxon>
        <taxon>Pseudonocardiaceae</taxon>
        <taxon>Crossiella</taxon>
    </lineage>
</organism>
<evidence type="ECO:0000256" key="2">
    <source>
        <dbReference type="ARBA" id="ARBA00022723"/>
    </source>
</evidence>
<dbReference type="RefSeq" id="WP_086781438.1">
    <property type="nucleotide sequence ID" value="NZ_JAGIOO010000001.1"/>
</dbReference>
<dbReference type="InterPro" id="IPR017941">
    <property type="entry name" value="Rieske_2Fe-2S"/>
</dbReference>
<evidence type="ECO:0000256" key="1">
    <source>
        <dbReference type="ARBA" id="ARBA00022714"/>
    </source>
</evidence>
<dbReference type="Gene3D" id="2.102.10.10">
    <property type="entry name" value="Rieske [2Fe-2S] iron-sulphur domain"/>
    <property type="match status" value="1"/>
</dbReference>
<dbReference type="SUPFAM" id="SSF50022">
    <property type="entry name" value="ISP domain"/>
    <property type="match status" value="1"/>
</dbReference>
<evidence type="ECO:0000256" key="3">
    <source>
        <dbReference type="ARBA" id="ARBA00023004"/>
    </source>
</evidence>
<protein>
    <submittedName>
        <fullName evidence="8">Nitrite reductase/ring-hydroxylating ferredoxin subunit</fullName>
    </submittedName>
</protein>
<dbReference type="InterPro" id="IPR036922">
    <property type="entry name" value="Rieske_2Fe-2S_sf"/>
</dbReference>
<feature type="domain" description="Rieske" evidence="7">
    <location>
        <begin position="58"/>
        <end position="152"/>
    </location>
</feature>
<dbReference type="PROSITE" id="PS51296">
    <property type="entry name" value="RIESKE"/>
    <property type="match status" value="1"/>
</dbReference>